<dbReference type="EnsemblMetazoa" id="tetur02g05610.1">
    <property type="protein sequence ID" value="tetur02g05610.1"/>
    <property type="gene ID" value="tetur02g05610"/>
</dbReference>
<dbReference type="SUPFAM" id="SSF48371">
    <property type="entry name" value="ARM repeat"/>
    <property type="match status" value="1"/>
</dbReference>
<dbReference type="HOGENOM" id="CLU_046084_1_0_1"/>
<evidence type="ECO:0000313" key="8">
    <source>
        <dbReference type="Proteomes" id="UP000015104"/>
    </source>
</evidence>
<dbReference type="InterPro" id="IPR011989">
    <property type="entry name" value="ARM-like"/>
</dbReference>
<keyword evidence="8" id="KW-1185">Reference proteome</keyword>
<gene>
    <name evidence="7" type="primary">107371076</name>
</gene>
<evidence type="ECO:0000259" key="6">
    <source>
        <dbReference type="Pfam" id="PF09759"/>
    </source>
</evidence>
<dbReference type="OrthoDB" id="379794at2759"/>
<evidence type="ECO:0000256" key="3">
    <source>
        <dbReference type="ARBA" id="ARBA00022618"/>
    </source>
</evidence>
<evidence type="ECO:0000256" key="1">
    <source>
        <dbReference type="ARBA" id="ARBA00008384"/>
    </source>
</evidence>
<comment type="similarity">
    <text evidence="1">Belongs to the ataxin-10 family.</text>
</comment>
<keyword evidence="4" id="KW-0131">Cell cycle</keyword>
<comment type="function">
    <text evidence="5">May play a role in the regulation of cytokinesis. May play a role in signaling by stimulating protein glycosylation. Induces neuritogenesis by activating the Ras-MAP kinase pathway and is necessary for the survival of cerebellar neurons. Does not appear to play a major role in ciliogenesis.</text>
</comment>
<proteinExistence type="inferred from homology"/>
<dbReference type="PANTHER" id="PTHR13255:SF0">
    <property type="entry name" value="ATAXIN-10"/>
    <property type="match status" value="1"/>
</dbReference>
<dbReference type="AlphaFoldDB" id="T1JVS2"/>
<dbReference type="OMA" id="IMYNIYL"/>
<reference evidence="8" key="1">
    <citation type="submission" date="2011-08" db="EMBL/GenBank/DDBJ databases">
        <authorList>
            <person name="Rombauts S."/>
        </authorList>
    </citation>
    <scope>NUCLEOTIDE SEQUENCE</scope>
    <source>
        <strain evidence="8">London</strain>
    </source>
</reference>
<dbReference type="InterPro" id="IPR051374">
    <property type="entry name" value="Ataxin-10/CTR86_families"/>
</dbReference>
<evidence type="ECO:0000313" key="7">
    <source>
        <dbReference type="EnsemblMetazoa" id="tetur02g05610.1"/>
    </source>
</evidence>
<keyword evidence="3" id="KW-0132">Cell division</keyword>
<dbReference type="PANTHER" id="PTHR13255">
    <property type="entry name" value="ATAXIN-10"/>
    <property type="match status" value="1"/>
</dbReference>
<dbReference type="GO" id="GO:0031175">
    <property type="term" value="P:neuron projection development"/>
    <property type="evidence" value="ECO:0007669"/>
    <property type="project" value="TreeGrafter"/>
</dbReference>
<dbReference type="Proteomes" id="UP000015104">
    <property type="component" value="Unassembled WGS sequence"/>
</dbReference>
<dbReference type="eggNOG" id="KOG2676">
    <property type="taxonomic scope" value="Eukaryota"/>
</dbReference>
<dbReference type="InterPro" id="IPR019156">
    <property type="entry name" value="Ataxin-10_domain"/>
</dbReference>
<evidence type="ECO:0000256" key="4">
    <source>
        <dbReference type="ARBA" id="ARBA00023306"/>
    </source>
</evidence>
<evidence type="ECO:0000256" key="2">
    <source>
        <dbReference type="ARBA" id="ARBA00018804"/>
    </source>
</evidence>
<dbReference type="InterPro" id="IPR016024">
    <property type="entry name" value="ARM-type_fold"/>
</dbReference>
<dbReference type="GO" id="GO:0005829">
    <property type="term" value="C:cytosol"/>
    <property type="evidence" value="ECO:0007669"/>
    <property type="project" value="TreeGrafter"/>
</dbReference>
<dbReference type="STRING" id="32264.T1JVS2"/>
<evidence type="ECO:0000256" key="5">
    <source>
        <dbReference type="ARBA" id="ARBA00045173"/>
    </source>
</evidence>
<dbReference type="EMBL" id="CAEY01000797">
    <property type="status" value="NOT_ANNOTATED_CDS"/>
    <property type="molecule type" value="Genomic_DNA"/>
</dbReference>
<dbReference type="GO" id="GO:0051301">
    <property type="term" value="P:cell division"/>
    <property type="evidence" value="ECO:0007669"/>
    <property type="project" value="UniProtKB-KW"/>
</dbReference>
<feature type="domain" description="Ataxin-10" evidence="6">
    <location>
        <begin position="384"/>
        <end position="466"/>
    </location>
</feature>
<name>T1JVS2_TETUR</name>
<dbReference type="Pfam" id="PF09759">
    <property type="entry name" value="Atx10homo_assoc"/>
    <property type="match status" value="1"/>
</dbReference>
<protein>
    <recommendedName>
        <fullName evidence="2">Ataxin-10</fullName>
    </recommendedName>
</protein>
<organism evidence="7 8">
    <name type="scientific">Tetranychus urticae</name>
    <name type="common">Two-spotted spider mite</name>
    <dbReference type="NCBI Taxonomy" id="32264"/>
    <lineage>
        <taxon>Eukaryota</taxon>
        <taxon>Metazoa</taxon>
        <taxon>Ecdysozoa</taxon>
        <taxon>Arthropoda</taxon>
        <taxon>Chelicerata</taxon>
        <taxon>Arachnida</taxon>
        <taxon>Acari</taxon>
        <taxon>Acariformes</taxon>
        <taxon>Trombidiformes</taxon>
        <taxon>Prostigmata</taxon>
        <taxon>Eleutherengona</taxon>
        <taxon>Raphignathae</taxon>
        <taxon>Tetranychoidea</taxon>
        <taxon>Tetranychidae</taxon>
        <taxon>Tetranychus</taxon>
    </lineage>
</organism>
<sequence length="478" mass="55460">MAETSIQAEALEEVLTNCILGCQKQDWQVLDTVIDLLVRTYQVDAKRITLEDAMIQKVYLLFSKVDYITLKDHLNFHYSINANIFRLLRNCCAGSPRNIELLVRNTKFLDAIICWLRYHTNKLSNDTEEENDSNHDKMLIAVKCCLQFLANAVGGQSQDGDPMKRYIWQNFDFNTQRKLLNTDCPGVRKITTAIIYNCMLDDGIFRSVVDEFPILVSMIDGIIFELRTDHPSEWSYFILQRILEHQVAVGDLLQNIPMERSINFIDVMTNMLTQDNAENRAPRISEYNLIPIFRLLKHNLVDLKIEKSVQERKPRNFELIFALLRLACEVTANEHSQYSFLEDEELFKLTSTVLQIIHKVYKQSPLREALRIDFPPSFSAAMQMKKNLVRLIANLAYNRPAMQNLANKIDTVPLILDLAHYDYQNPFIREWAIVATRNLLKDNPANQAIVRGIFNACAADQRSIREQIKERLAEQNRL</sequence>
<dbReference type="Gene3D" id="1.25.10.10">
    <property type="entry name" value="Leucine-rich Repeat Variant"/>
    <property type="match status" value="1"/>
</dbReference>
<accession>T1JVS2</accession>
<reference evidence="7" key="2">
    <citation type="submission" date="2015-06" db="UniProtKB">
        <authorList>
            <consortium name="EnsemblMetazoa"/>
        </authorList>
    </citation>
    <scope>IDENTIFICATION</scope>
</reference>